<dbReference type="Proteomes" id="UP000694552">
    <property type="component" value="Unplaced"/>
</dbReference>
<dbReference type="AlphaFoldDB" id="A0A8C8BCY7"/>
<reference evidence="1" key="2">
    <citation type="submission" date="2025-09" db="UniProtKB">
        <authorList>
            <consortium name="Ensembl"/>
        </authorList>
    </citation>
    <scope>IDENTIFICATION</scope>
</reference>
<accession>A0A8C8BCY7</accession>
<protein>
    <submittedName>
        <fullName evidence="1">Uncharacterized protein</fullName>
    </submittedName>
</protein>
<evidence type="ECO:0000313" key="2">
    <source>
        <dbReference type="Proteomes" id="UP000694552"/>
    </source>
</evidence>
<sequence>LSETKIRHLTMPVWGQQRKGKKTEPSLCYKLCFPFLFAGIGYLRDTKAFSSLFNCIYLNSARVRVTTSSRYLTLTARSPAEQVTLFLCSPAPLSHP</sequence>
<keyword evidence="2" id="KW-1185">Reference proteome</keyword>
<organism evidence="1 2">
    <name type="scientific">Otus sunia</name>
    <name type="common">Oriental scops-owl</name>
    <dbReference type="NCBI Taxonomy" id="257818"/>
    <lineage>
        <taxon>Eukaryota</taxon>
        <taxon>Metazoa</taxon>
        <taxon>Chordata</taxon>
        <taxon>Craniata</taxon>
        <taxon>Vertebrata</taxon>
        <taxon>Euteleostomi</taxon>
        <taxon>Archelosauria</taxon>
        <taxon>Archosauria</taxon>
        <taxon>Dinosauria</taxon>
        <taxon>Saurischia</taxon>
        <taxon>Theropoda</taxon>
        <taxon>Coelurosauria</taxon>
        <taxon>Aves</taxon>
        <taxon>Neognathae</taxon>
        <taxon>Neoaves</taxon>
        <taxon>Telluraves</taxon>
        <taxon>Strigiformes</taxon>
        <taxon>Strigidae</taxon>
        <taxon>Otus</taxon>
    </lineage>
</organism>
<proteinExistence type="predicted"/>
<name>A0A8C8BCY7_9STRI</name>
<evidence type="ECO:0000313" key="1">
    <source>
        <dbReference type="Ensembl" id="ENSOSUP00000018067.1"/>
    </source>
</evidence>
<reference evidence="1" key="1">
    <citation type="submission" date="2025-08" db="UniProtKB">
        <authorList>
            <consortium name="Ensembl"/>
        </authorList>
    </citation>
    <scope>IDENTIFICATION</scope>
</reference>
<dbReference type="Ensembl" id="ENSOSUT00000018671.1">
    <property type="protein sequence ID" value="ENSOSUP00000018067.1"/>
    <property type="gene ID" value="ENSOSUG00000012796.1"/>
</dbReference>